<dbReference type="PANTHER" id="PTHR43205:SF42">
    <property type="entry name" value="ALCOHOL DEHYDROGENASE, ZINC-CONTAINING (AFU_ORTHOLOGUE AFUA_7G04530)"/>
    <property type="match status" value="1"/>
</dbReference>
<dbReference type="SMART" id="SM00829">
    <property type="entry name" value="PKS_ER"/>
    <property type="match status" value="1"/>
</dbReference>
<evidence type="ECO:0000313" key="3">
    <source>
        <dbReference type="EMBL" id="KAK7426090.1"/>
    </source>
</evidence>
<dbReference type="InterPro" id="IPR036291">
    <property type="entry name" value="NAD(P)-bd_dom_sf"/>
</dbReference>
<dbReference type="InterPro" id="IPR041694">
    <property type="entry name" value="ADH_N_2"/>
</dbReference>
<sequence length="324" mass="34021">MASSTLQIIIKSRPHGAILPAEVFTTRTLPPLSEADLSDGEILIETLYLSLDPVMRDWLNADNGIRETTPGDVMSGPLLARVLASRSPALRPGALVTGFAPWASTSVVPAASLEDASFLPAGLPVIDVLGVLGFTGLTAYFAMLRVGRPQAGETVVVSSAAGATGSVAAQLAKIRGARVVGIAGGAAKGKWLEELGVDEVLDYKDGGFEDAFAKAVPDGIDLYFDNVGGRTLELVMENINEFGRIILSLFPLAPKSATVQGFNIFKYLKDAAAARAELAQWLQDGSLQRTQTVIKGGLEAAPQGLADLFEGKNTGKMLVEVKAD</sequence>
<keyword evidence="1" id="KW-0560">Oxidoreductase</keyword>
<name>A0ABR1HXT3_9HYPO</name>
<dbReference type="Proteomes" id="UP001498421">
    <property type="component" value="Unassembled WGS sequence"/>
</dbReference>
<dbReference type="Pfam" id="PF00107">
    <property type="entry name" value="ADH_zinc_N"/>
    <property type="match status" value="1"/>
</dbReference>
<keyword evidence="4" id="KW-1185">Reference proteome</keyword>
<dbReference type="Gene3D" id="3.40.50.720">
    <property type="entry name" value="NAD(P)-binding Rossmann-like Domain"/>
    <property type="match status" value="1"/>
</dbReference>
<proteinExistence type="predicted"/>
<evidence type="ECO:0000313" key="4">
    <source>
        <dbReference type="Proteomes" id="UP001498421"/>
    </source>
</evidence>
<dbReference type="InterPro" id="IPR045010">
    <property type="entry name" value="MDR_fam"/>
</dbReference>
<reference evidence="3 4" key="1">
    <citation type="journal article" date="2025" name="Microbiol. Resour. Announc.">
        <title>Draft genome sequences for Neonectria magnoliae and Neonectria punicea, canker pathogens of Liriodendron tulipifera and Acer saccharum in West Virginia.</title>
        <authorList>
            <person name="Petronek H.M."/>
            <person name="Kasson M.T."/>
            <person name="Metheny A.M."/>
            <person name="Stauder C.M."/>
            <person name="Lovett B."/>
            <person name="Lynch S.C."/>
            <person name="Garnas J.R."/>
            <person name="Kasson L.R."/>
            <person name="Stajich J.E."/>
        </authorList>
    </citation>
    <scope>NUCLEOTIDE SEQUENCE [LARGE SCALE GENOMIC DNA]</scope>
    <source>
        <strain evidence="3 4">NRRL 64651</strain>
    </source>
</reference>
<gene>
    <name evidence="3" type="ORF">QQZ08_007400</name>
</gene>
<dbReference type="Gene3D" id="3.90.180.10">
    <property type="entry name" value="Medium-chain alcohol dehydrogenases, catalytic domain"/>
    <property type="match status" value="1"/>
</dbReference>
<dbReference type="SUPFAM" id="SSF50129">
    <property type="entry name" value="GroES-like"/>
    <property type="match status" value="1"/>
</dbReference>
<dbReference type="InterPro" id="IPR011032">
    <property type="entry name" value="GroES-like_sf"/>
</dbReference>
<dbReference type="CDD" id="cd05288">
    <property type="entry name" value="PGDH"/>
    <property type="match status" value="1"/>
</dbReference>
<dbReference type="EMBL" id="JAZAVK010000071">
    <property type="protein sequence ID" value="KAK7426090.1"/>
    <property type="molecule type" value="Genomic_DNA"/>
</dbReference>
<evidence type="ECO:0000256" key="1">
    <source>
        <dbReference type="ARBA" id="ARBA00023002"/>
    </source>
</evidence>
<accession>A0ABR1HXT3</accession>
<dbReference type="PANTHER" id="PTHR43205">
    <property type="entry name" value="PROSTAGLANDIN REDUCTASE"/>
    <property type="match status" value="1"/>
</dbReference>
<dbReference type="Pfam" id="PF16884">
    <property type="entry name" value="ADH_N_2"/>
    <property type="match status" value="1"/>
</dbReference>
<feature type="domain" description="Enoyl reductase (ER)" evidence="2">
    <location>
        <begin position="22"/>
        <end position="319"/>
    </location>
</feature>
<protein>
    <recommendedName>
        <fullName evidence="2">Enoyl reductase (ER) domain-containing protein</fullName>
    </recommendedName>
</protein>
<comment type="caution">
    <text evidence="3">The sequence shown here is derived from an EMBL/GenBank/DDBJ whole genome shotgun (WGS) entry which is preliminary data.</text>
</comment>
<organism evidence="3 4">
    <name type="scientific">Neonectria magnoliae</name>
    <dbReference type="NCBI Taxonomy" id="2732573"/>
    <lineage>
        <taxon>Eukaryota</taxon>
        <taxon>Fungi</taxon>
        <taxon>Dikarya</taxon>
        <taxon>Ascomycota</taxon>
        <taxon>Pezizomycotina</taxon>
        <taxon>Sordariomycetes</taxon>
        <taxon>Hypocreomycetidae</taxon>
        <taxon>Hypocreales</taxon>
        <taxon>Nectriaceae</taxon>
        <taxon>Neonectria</taxon>
    </lineage>
</organism>
<dbReference type="SUPFAM" id="SSF51735">
    <property type="entry name" value="NAD(P)-binding Rossmann-fold domains"/>
    <property type="match status" value="1"/>
</dbReference>
<evidence type="ECO:0000259" key="2">
    <source>
        <dbReference type="SMART" id="SM00829"/>
    </source>
</evidence>
<dbReference type="InterPro" id="IPR020843">
    <property type="entry name" value="ER"/>
</dbReference>
<dbReference type="InterPro" id="IPR013149">
    <property type="entry name" value="ADH-like_C"/>
</dbReference>